<dbReference type="AlphaFoldDB" id="A0A821DD66"/>
<dbReference type="Proteomes" id="UP000663851">
    <property type="component" value="Unassembled WGS sequence"/>
</dbReference>
<feature type="non-terminal residue" evidence="1">
    <location>
        <position position="55"/>
    </location>
</feature>
<dbReference type="EMBL" id="CAJOBO010014563">
    <property type="protein sequence ID" value="CAF4618757.1"/>
    <property type="molecule type" value="Genomic_DNA"/>
</dbReference>
<evidence type="ECO:0000313" key="1">
    <source>
        <dbReference type="EMBL" id="CAF4618757.1"/>
    </source>
</evidence>
<organism evidence="1 2">
    <name type="scientific">Rotaria socialis</name>
    <dbReference type="NCBI Taxonomy" id="392032"/>
    <lineage>
        <taxon>Eukaryota</taxon>
        <taxon>Metazoa</taxon>
        <taxon>Spiralia</taxon>
        <taxon>Gnathifera</taxon>
        <taxon>Rotifera</taxon>
        <taxon>Eurotatoria</taxon>
        <taxon>Bdelloidea</taxon>
        <taxon>Philodinida</taxon>
        <taxon>Philodinidae</taxon>
        <taxon>Rotaria</taxon>
    </lineage>
</organism>
<comment type="caution">
    <text evidence="1">The sequence shown here is derived from an EMBL/GenBank/DDBJ whole genome shotgun (WGS) entry which is preliminary data.</text>
</comment>
<gene>
    <name evidence="1" type="ORF">HFQ381_LOCUS34280</name>
</gene>
<sequence>MMLADFATQPKLMSTINSVQRTVVNDNDSSSIAPIKIPLVSFEPILAASPNFILA</sequence>
<proteinExistence type="predicted"/>
<protein>
    <submittedName>
        <fullName evidence="1">Uncharacterized protein</fullName>
    </submittedName>
</protein>
<name>A0A821DD66_9BILA</name>
<accession>A0A821DD66</accession>
<evidence type="ECO:0000313" key="2">
    <source>
        <dbReference type="Proteomes" id="UP000663851"/>
    </source>
</evidence>
<reference evidence="1" key="1">
    <citation type="submission" date="2021-02" db="EMBL/GenBank/DDBJ databases">
        <authorList>
            <person name="Nowell W R."/>
        </authorList>
    </citation>
    <scope>NUCLEOTIDE SEQUENCE</scope>
</reference>